<organism evidence="2">
    <name type="scientific">Candidatus Paraimprobicoccus trichonymphae</name>
    <dbReference type="NCBI Taxonomy" id="3033793"/>
    <lineage>
        <taxon>Bacteria</taxon>
        <taxon>Bacillati</taxon>
        <taxon>Bacillota</taxon>
        <taxon>Clostridia</taxon>
        <taxon>Candidatus Paraimprobicoccus</taxon>
    </lineage>
</organism>
<keyword evidence="1" id="KW-0812">Transmembrane</keyword>
<feature type="transmembrane region" description="Helical" evidence="1">
    <location>
        <begin position="6"/>
        <end position="26"/>
    </location>
</feature>
<protein>
    <submittedName>
        <fullName evidence="2">Uncharacterized protein</fullName>
    </submittedName>
</protein>
<proteinExistence type="predicted"/>
<evidence type="ECO:0000313" key="2">
    <source>
        <dbReference type="EMBL" id="BED92369.1"/>
    </source>
</evidence>
<gene>
    <name evidence="2" type="ORF">RsTaC01_0067</name>
</gene>
<reference evidence="2" key="1">
    <citation type="journal article" date="2023" name="ISME J.">
        <title>Emergence of putative energy parasites within Clostridia revealed by genome analysis of a novel endosymbiotic clade.</title>
        <authorList>
            <person name="Takahashi K."/>
            <person name="Kuwahara H."/>
            <person name="Horikawa Y."/>
            <person name="Izawa K."/>
            <person name="Kato D."/>
            <person name="Inagaki T."/>
            <person name="Yuki M."/>
            <person name="Ohkuma M."/>
            <person name="Hongoh Y."/>
        </authorList>
    </citation>
    <scope>NUCLEOTIDE SEQUENCE</scope>
    <source>
        <strain evidence="2">RsTa-C01</strain>
    </source>
</reference>
<accession>A0AA48KZK2</accession>
<dbReference type="KEGG" id="ptrh:RsTaC01_0067"/>
<dbReference type="Proteomes" id="UP001335720">
    <property type="component" value="Chromosome"/>
</dbReference>
<keyword evidence="1" id="KW-0472">Membrane</keyword>
<dbReference type="AlphaFoldDB" id="A0AA48KZK2"/>
<keyword evidence="1" id="KW-1133">Transmembrane helix</keyword>
<evidence type="ECO:0000256" key="1">
    <source>
        <dbReference type="SAM" id="Phobius"/>
    </source>
</evidence>
<dbReference type="EMBL" id="AP027925">
    <property type="protein sequence ID" value="BED92369.1"/>
    <property type="molecule type" value="Genomic_DNA"/>
</dbReference>
<name>A0AA48KZK2_9FIRM</name>
<sequence>MLKFLLLWTFIIVLIILFSEFVKFIMARFLFSEKTIDDLIHIVSINKKSDSIEYLLRSKIFKVKWLQKHSEIICLDCGMDKNTRKICEIFSRKHDFISLYSIK</sequence>